<keyword evidence="1" id="KW-0472">Membrane</keyword>
<reference evidence="2" key="1">
    <citation type="submission" date="2021-03" db="EMBL/GenBank/DDBJ databases">
        <title>Whole genome sequence of Streptomyces bomunensis MMS17-BM035.</title>
        <authorList>
            <person name="Lee J.H."/>
        </authorList>
    </citation>
    <scope>NUCLEOTIDE SEQUENCE</scope>
    <source>
        <strain evidence="2">MMS17-BM035</strain>
    </source>
</reference>
<feature type="transmembrane region" description="Helical" evidence="1">
    <location>
        <begin position="34"/>
        <end position="52"/>
    </location>
</feature>
<evidence type="ECO:0000256" key="1">
    <source>
        <dbReference type="SAM" id="Phobius"/>
    </source>
</evidence>
<accession>A0A940MHQ4</accession>
<keyword evidence="3" id="KW-1185">Reference proteome</keyword>
<proteinExistence type="predicted"/>
<keyword evidence="1" id="KW-0812">Transmembrane</keyword>
<evidence type="ECO:0000313" key="2">
    <source>
        <dbReference type="EMBL" id="MBP0459852.1"/>
    </source>
</evidence>
<keyword evidence="1" id="KW-1133">Transmembrane helix</keyword>
<comment type="caution">
    <text evidence="2">The sequence shown here is derived from an EMBL/GenBank/DDBJ whole genome shotgun (WGS) entry which is preliminary data.</text>
</comment>
<gene>
    <name evidence="2" type="ORF">JFN87_20485</name>
</gene>
<evidence type="ECO:0000313" key="3">
    <source>
        <dbReference type="Proteomes" id="UP000670475"/>
    </source>
</evidence>
<dbReference type="AlphaFoldDB" id="A0A940MHQ4"/>
<name>A0A940MHQ4_9ACTN</name>
<sequence length="71" mass="7782">MMDTPHPPVPPDLARRAAARGARIDYRRRVTRRIALLTLLAAVTALLAWLAVASPWPQQAPSVIAPPPRLL</sequence>
<dbReference type="Proteomes" id="UP000670475">
    <property type="component" value="Unassembled WGS sequence"/>
</dbReference>
<protein>
    <submittedName>
        <fullName evidence="2">Uncharacterized protein</fullName>
    </submittedName>
</protein>
<organism evidence="2 3">
    <name type="scientific">Streptomyces montanisoli</name>
    <dbReference type="NCBI Taxonomy" id="2798581"/>
    <lineage>
        <taxon>Bacteria</taxon>
        <taxon>Bacillati</taxon>
        <taxon>Actinomycetota</taxon>
        <taxon>Actinomycetes</taxon>
        <taxon>Kitasatosporales</taxon>
        <taxon>Streptomycetaceae</taxon>
        <taxon>Streptomyces</taxon>
    </lineage>
</organism>
<dbReference type="EMBL" id="JAGIQL010000088">
    <property type="protein sequence ID" value="MBP0459852.1"/>
    <property type="molecule type" value="Genomic_DNA"/>
</dbReference>